<dbReference type="GO" id="GO:0006777">
    <property type="term" value="P:Mo-molybdopterin cofactor biosynthetic process"/>
    <property type="evidence" value="ECO:0007669"/>
    <property type="project" value="UniProtKB-KW"/>
</dbReference>
<reference evidence="3" key="1">
    <citation type="submission" date="2020-06" db="EMBL/GenBank/DDBJ databases">
        <title>Unique genomic features of the anaerobic methanotrophic archaea.</title>
        <authorList>
            <person name="Chadwick G.L."/>
            <person name="Skennerton C.T."/>
            <person name="Laso-Perez R."/>
            <person name="Leu A.O."/>
            <person name="Speth D.R."/>
            <person name="Yu H."/>
            <person name="Morgan-Lang C."/>
            <person name="Hatzenpichler R."/>
            <person name="Goudeau D."/>
            <person name="Malmstrom R."/>
            <person name="Brazelton W.J."/>
            <person name="Woyke T."/>
            <person name="Hallam S.J."/>
            <person name="Tyson G.W."/>
            <person name="Wegener G."/>
            <person name="Boetius A."/>
            <person name="Orphan V."/>
        </authorList>
    </citation>
    <scope>NUCLEOTIDE SEQUENCE</scope>
</reference>
<sequence>MGRRGEGIEVLERLNKLPKTIAGPEMDLENLKVIKKFVCNAEREILFDKQSFMSDSQKMKDDESITVEINTISEAGRQHRVDSIVRETEARLKVNGRFCTQLFCLPYHFEELAIGYLTTGGLDPAYIANIEVKEVDPAIYEILVTLEKEIYRNLSTVNSQLRIKKEDVFAYANELEEGGILFKATGGTHVVAAFSRGSDTILIEDVSRHCAIDKLVGACITKGIAISESVLITSCRQTYTTVKKEICAGFPITISVSAPTALAVKEADEFGMTLVGFARDKRFNVYTNDWRIV</sequence>
<organism evidence="3">
    <name type="scientific">Candidatus Methanophaga sp. ANME-1 ERB7</name>
    <dbReference type="NCBI Taxonomy" id="2759913"/>
    <lineage>
        <taxon>Archaea</taxon>
        <taxon>Methanobacteriati</taxon>
        <taxon>Methanobacteriota</taxon>
        <taxon>Stenosarchaea group</taxon>
        <taxon>Methanomicrobia</taxon>
        <taxon>Candidatus Methanophagales</taxon>
        <taxon>Candidatus Methanophagaceae</taxon>
        <taxon>Candidatus Methanophaga</taxon>
    </lineage>
</organism>
<dbReference type="Gene3D" id="3.40.140.10">
    <property type="entry name" value="Cytidine Deaminase, domain 2"/>
    <property type="match status" value="1"/>
</dbReference>
<proteinExistence type="predicted"/>
<name>A0A7G9Z7J0_9EURY</name>
<dbReference type="PANTHER" id="PTHR30592">
    <property type="entry name" value="FORMATE DEHYDROGENASE"/>
    <property type="match status" value="1"/>
</dbReference>
<dbReference type="EMBL" id="MT631650">
    <property type="protein sequence ID" value="QNO56224.1"/>
    <property type="molecule type" value="Genomic_DNA"/>
</dbReference>
<dbReference type="PIRSF" id="PIRSF015626">
    <property type="entry name" value="FdhD"/>
    <property type="match status" value="1"/>
</dbReference>
<keyword evidence="2" id="KW-0501">Molybdenum cofactor biosynthesis</keyword>
<dbReference type="PANTHER" id="PTHR30592:SF1">
    <property type="entry name" value="SULFUR CARRIER PROTEIN FDHD"/>
    <property type="match status" value="1"/>
</dbReference>
<gene>
    <name evidence="3" type="primary">fdhD</name>
    <name evidence="3" type="ORF">BCGBNPPC_00008</name>
</gene>
<keyword evidence="1" id="KW-0963">Cytoplasm</keyword>
<evidence type="ECO:0000256" key="1">
    <source>
        <dbReference type="ARBA" id="ARBA00022490"/>
    </source>
</evidence>
<evidence type="ECO:0000313" key="3">
    <source>
        <dbReference type="EMBL" id="QNO56224.1"/>
    </source>
</evidence>
<dbReference type="SUPFAM" id="SSF53927">
    <property type="entry name" value="Cytidine deaminase-like"/>
    <property type="match status" value="1"/>
</dbReference>
<dbReference type="Pfam" id="PF02634">
    <property type="entry name" value="FdhD-NarQ"/>
    <property type="match status" value="1"/>
</dbReference>
<evidence type="ECO:0000256" key="2">
    <source>
        <dbReference type="ARBA" id="ARBA00023150"/>
    </source>
</evidence>
<accession>A0A7G9Z7J0</accession>
<dbReference type="GO" id="GO:0016783">
    <property type="term" value="F:sulfurtransferase activity"/>
    <property type="evidence" value="ECO:0007669"/>
    <property type="project" value="InterPro"/>
</dbReference>
<dbReference type="InterPro" id="IPR016193">
    <property type="entry name" value="Cytidine_deaminase-like"/>
</dbReference>
<dbReference type="InterPro" id="IPR003786">
    <property type="entry name" value="FdhD"/>
</dbReference>
<protein>
    <submittedName>
        <fullName evidence="3">Sulfur carrier protein FdhD</fullName>
    </submittedName>
</protein>
<dbReference type="AlphaFoldDB" id="A0A7G9Z7J0"/>